<evidence type="ECO:0000259" key="2">
    <source>
        <dbReference type="SMART" id="SM00355"/>
    </source>
</evidence>
<organism evidence="3 4">
    <name type="scientific">Aspergillus vadensis (strain CBS 113365 / IMI 142717 / IBT 24658)</name>
    <dbReference type="NCBI Taxonomy" id="1448311"/>
    <lineage>
        <taxon>Eukaryota</taxon>
        <taxon>Fungi</taxon>
        <taxon>Dikarya</taxon>
        <taxon>Ascomycota</taxon>
        <taxon>Pezizomycotina</taxon>
        <taxon>Eurotiomycetes</taxon>
        <taxon>Eurotiomycetidae</taxon>
        <taxon>Eurotiales</taxon>
        <taxon>Aspergillaceae</taxon>
        <taxon>Aspergillus</taxon>
        <taxon>Aspergillus subgen. Circumdati</taxon>
    </lineage>
</organism>
<protein>
    <recommendedName>
        <fullName evidence="2">C2H2-type domain-containing protein</fullName>
    </recommendedName>
</protein>
<feature type="compositionally biased region" description="Polar residues" evidence="1">
    <location>
        <begin position="631"/>
        <end position="644"/>
    </location>
</feature>
<dbReference type="Pfam" id="PF26082">
    <property type="entry name" value="zf-C2H2_AcuF"/>
    <property type="match status" value="1"/>
</dbReference>
<feature type="compositionally biased region" description="Acidic residues" evidence="1">
    <location>
        <begin position="568"/>
        <end position="578"/>
    </location>
</feature>
<dbReference type="EMBL" id="KZ821620">
    <property type="protein sequence ID" value="PYH70815.1"/>
    <property type="molecule type" value="Genomic_DNA"/>
</dbReference>
<evidence type="ECO:0000256" key="1">
    <source>
        <dbReference type="SAM" id="MobiDB-lite"/>
    </source>
</evidence>
<feature type="domain" description="C2H2-type" evidence="2">
    <location>
        <begin position="419"/>
        <end position="441"/>
    </location>
</feature>
<dbReference type="AlphaFoldDB" id="A0A319BDM8"/>
<feature type="compositionally biased region" description="Polar residues" evidence="1">
    <location>
        <begin position="1033"/>
        <end position="1043"/>
    </location>
</feature>
<dbReference type="PANTHER" id="PTHR40641">
    <property type="entry name" value="INVOLUCRIN REPEAT PROTEIN (AFU_ORTHOLOGUE AFUA_2G08060)"/>
    <property type="match status" value="1"/>
</dbReference>
<dbReference type="InterPro" id="IPR013087">
    <property type="entry name" value="Znf_C2H2_type"/>
</dbReference>
<dbReference type="SMART" id="SM00355">
    <property type="entry name" value="ZnF_C2H2"/>
    <property type="match status" value="3"/>
</dbReference>
<dbReference type="InterPro" id="IPR058925">
    <property type="entry name" value="zf-C2H2_AcuF"/>
</dbReference>
<feature type="region of interest" description="Disordered" evidence="1">
    <location>
        <begin position="216"/>
        <end position="249"/>
    </location>
</feature>
<feature type="region of interest" description="Disordered" evidence="1">
    <location>
        <begin position="556"/>
        <end position="659"/>
    </location>
</feature>
<feature type="domain" description="C2H2-type" evidence="2">
    <location>
        <begin position="366"/>
        <end position="394"/>
    </location>
</feature>
<evidence type="ECO:0000313" key="4">
    <source>
        <dbReference type="Proteomes" id="UP000248405"/>
    </source>
</evidence>
<feature type="compositionally biased region" description="Polar residues" evidence="1">
    <location>
        <begin position="582"/>
        <end position="597"/>
    </location>
</feature>
<dbReference type="PANTHER" id="PTHR40641:SF2">
    <property type="entry name" value="INVOLUCRIN REPEAT PROTEIN"/>
    <property type="match status" value="1"/>
</dbReference>
<feature type="compositionally biased region" description="Low complexity" evidence="1">
    <location>
        <begin position="489"/>
        <end position="503"/>
    </location>
</feature>
<feature type="compositionally biased region" description="Basic and acidic residues" evidence="1">
    <location>
        <begin position="468"/>
        <end position="487"/>
    </location>
</feature>
<accession>A0A319BDM8</accession>
<dbReference type="OrthoDB" id="5365701at2759"/>
<dbReference type="Proteomes" id="UP000248405">
    <property type="component" value="Unassembled WGS sequence"/>
</dbReference>
<gene>
    <name evidence="3" type="ORF">BO88DRAFT_486904</name>
</gene>
<keyword evidence="4" id="KW-1185">Reference proteome</keyword>
<name>A0A319BDM8_ASPVC</name>
<dbReference type="InterPro" id="IPR053268">
    <property type="entry name" value="Woronin_anchor"/>
</dbReference>
<feature type="region of interest" description="Disordered" evidence="1">
    <location>
        <begin position="998"/>
        <end position="1051"/>
    </location>
</feature>
<feature type="compositionally biased region" description="Basic and acidic residues" evidence="1">
    <location>
        <begin position="1004"/>
        <end position="1020"/>
    </location>
</feature>
<proteinExistence type="predicted"/>
<feature type="compositionally biased region" description="Basic and acidic residues" evidence="1">
    <location>
        <begin position="526"/>
        <end position="537"/>
    </location>
</feature>
<reference evidence="3" key="1">
    <citation type="submission" date="2016-12" db="EMBL/GenBank/DDBJ databases">
        <title>The genomes of Aspergillus section Nigri reveals drivers in fungal speciation.</title>
        <authorList>
            <consortium name="DOE Joint Genome Institute"/>
            <person name="Vesth T.C."/>
            <person name="Nybo J."/>
            <person name="Theobald S."/>
            <person name="Brandl J."/>
            <person name="Frisvad J.C."/>
            <person name="Nielsen K.F."/>
            <person name="Lyhne E.K."/>
            <person name="Kogle M.E."/>
            <person name="Kuo A."/>
            <person name="Riley R."/>
            <person name="Clum A."/>
            <person name="Nolan M."/>
            <person name="Lipzen A."/>
            <person name="Salamov A."/>
            <person name="Henrissat B."/>
            <person name="Wiebenga A."/>
            <person name="De Vries R.P."/>
            <person name="Grigoriev I.V."/>
            <person name="Mortensen U.H."/>
            <person name="Andersen M.R."/>
            <person name="Baker S.E."/>
        </authorList>
    </citation>
    <scope>NUCLEOTIDE SEQUENCE [LARGE SCALE GENOMIC DNA]</scope>
    <source>
        <strain evidence="3">CBS 113365</strain>
    </source>
</reference>
<dbReference type="GeneID" id="37217089"/>
<dbReference type="RefSeq" id="XP_025564609.1">
    <property type="nucleotide sequence ID" value="XM_025712497.1"/>
</dbReference>
<evidence type="ECO:0000313" key="3">
    <source>
        <dbReference type="EMBL" id="PYH70815.1"/>
    </source>
</evidence>
<sequence>MADQPSIHEVTLACYQVFRDSAAVPALQEWAENCLADLKLWANGAGALKVGKTSLDARLASNPDAKVFVVNLLGMLQAFVEQCVETGADGHGDGLDQAMQDVKSIIGQLSRIMTSIRKAGINARIQKADASYDPGHPQVEALKSHLQLLLLSRPRYNGTLQAETSSHGVLLVSSIDGTIVSEPRSLTFIQRRLIEANLKRRNRFLYAQRHAIKLSDREPAPAKSIPTSRKTPQPLILNPNARSTDAPKLPTVYSTTTATEVQDPIPFPTRDSAQPATTIISAISSRVTYPKPPQLRPDQNVFQCPCCCQTLPASMSRGSQWKKHLSRDILPYTCILEDCPRPERDYHTKDLWLSHMITDHGGFPHWVCLACNDSSERPTFYEESAFTEHLDQTHSTGIKPQHIQMLVSAWRRKTPITIGSCPLCGLKDLDADAVLNHVAEHLHSFSLKSLPWAPGDSESNGDSYGGYYEDHPYFDTAKSEDTGRSEDTGSVGSGSIESSEPGSLLDYLPIKEYDEEPTEKNQLTEQKIHRLSEDPSGSKDMMGVFLASIENEHHVTAPFQTPPSPESPDNELPVDGEEEGRVSQSHHLPSLSLTVPTDSDDDDSSAVRPPLPAPSDSEPSTDGEDEHQDSASHNLPSLSLTGPTDSDDESTPPGFQSSSVAEERLLSHGLSRYIDLDATPLPRAQKAEAAINAGAVAAGFLSISQMVPSQFSLPQDITAAGELPSTPLVLYKGNHFHDSLDMLFRVCFDWVSDFLEPFSFVLCRSLGNLHPENDRDRFRDAILNGSDVDALLADPIHRQNIFMSVTMTMIWEFIFTRYLFGLERPIRSGIKRLEKELGQTLPQEAVHRWRATTLTLLAQDTELEQQQERDIQAISITIIDTLMSILSERSPYKPRLREELDEVLRLAVQLSVEMRTQLAEYIMLPPLQPEYDSEGNLTNQIFFNASLMHDDSGVYASDEQAQSEQAVVRSVLFPLVVRKGDDDGKGDEEVIVYPAQVVVSDTSDSGRPHPPPSHDTRDFDAANEEADYDSDRTSAGSAPSQVSVDVRGVPL</sequence>
<feature type="domain" description="C2H2-type" evidence="2">
    <location>
        <begin position="332"/>
        <end position="360"/>
    </location>
</feature>
<feature type="region of interest" description="Disordered" evidence="1">
    <location>
        <begin position="455"/>
        <end position="540"/>
    </location>
</feature>